<dbReference type="AlphaFoldDB" id="A0A411WQL6"/>
<name>A0A411WQL6_9GAMM</name>
<accession>A0A411WQL6</accession>
<organism evidence="1 2">
    <name type="scientific">Limnobaculum zhutongyuii</name>
    <dbReference type="NCBI Taxonomy" id="2498113"/>
    <lineage>
        <taxon>Bacteria</taxon>
        <taxon>Pseudomonadati</taxon>
        <taxon>Pseudomonadota</taxon>
        <taxon>Gammaproteobacteria</taxon>
        <taxon>Enterobacterales</taxon>
        <taxon>Budviciaceae</taxon>
        <taxon>Limnobaculum</taxon>
    </lineage>
</organism>
<sequence>MKYFVHTEADDRGHHTVHVETCVHLPGKLRCHDLGEFSNCKAAVTEAKRLGYSRVNGCYYCCNSCHATS</sequence>
<reference evidence="1 2" key="1">
    <citation type="submission" date="2019-03" db="EMBL/GenBank/DDBJ databases">
        <title>Pragia sp. nov. isolated from the gut tract of Carduelis flavirostris.</title>
        <authorList>
            <person name="Ge Y."/>
        </authorList>
    </citation>
    <scope>NUCLEOTIDE SEQUENCE [LARGE SCALE GENOMIC DNA]</scope>
    <source>
        <strain evidence="1 2">CF-458</strain>
    </source>
</reference>
<proteinExistence type="predicted"/>
<evidence type="ECO:0000313" key="1">
    <source>
        <dbReference type="EMBL" id="QBH98430.1"/>
    </source>
</evidence>
<dbReference type="Proteomes" id="UP000293154">
    <property type="component" value="Chromosome"/>
</dbReference>
<dbReference type="KEGG" id="prag:EKN56_19760"/>
<evidence type="ECO:0000313" key="2">
    <source>
        <dbReference type="Proteomes" id="UP000293154"/>
    </source>
</evidence>
<protein>
    <submittedName>
        <fullName evidence="1">Uncharacterized protein</fullName>
    </submittedName>
</protein>
<keyword evidence="2" id="KW-1185">Reference proteome</keyword>
<dbReference type="OrthoDB" id="47198at2"/>
<dbReference type="EMBL" id="CP034752">
    <property type="protein sequence ID" value="QBH98430.1"/>
    <property type="molecule type" value="Genomic_DNA"/>
</dbReference>
<gene>
    <name evidence="1" type="ORF">EKN56_19760</name>
</gene>